<dbReference type="Proteomes" id="UP000527324">
    <property type="component" value="Unassembled WGS sequence"/>
</dbReference>
<comment type="similarity">
    <text evidence="1 2">Belongs to the phD/YefM antitoxin family.</text>
</comment>
<keyword evidence="4" id="KW-1185">Reference proteome</keyword>
<evidence type="ECO:0000313" key="4">
    <source>
        <dbReference type="Proteomes" id="UP000527324"/>
    </source>
</evidence>
<evidence type="ECO:0000313" key="3">
    <source>
        <dbReference type="EMBL" id="MBB5739711.1"/>
    </source>
</evidence>
<comment type="caution">
    <text evidence="3">The sequence shown here is derived from an EMBL/GenBank/DDBJ whole genome shotgun (WGS) entry which is preliminary data.</text>
</comment>
<reference evidence="3 4" key="1">
    <citation type="submission" date="2020-08" db="EMBL/GenBank/DDBJ databases">
        <title>Genomic Encyclopedia of Type Strains, Phase IV (KMG-IV): sequencing the most valuable type-strain genomes for metagenomic binning, comparative biology and taxonomic classification.</title>
        <authorList>
            <person name="Goeker M."/>
        </authorList>
    </citation>
    <scope>NUCLEOTIDE SEQUENCE [LARGE SCALE GENOMIC DNA]</scope>
    <source>
        <strain evidence="3 4">DSM 4731</strain>
    </source>
</reference>
<organism evidence="3 4">
    <name type="scientific">Brevundimonas aurantiaca</name>
    <dbReference type="NCBI Taxonomy" id="74316"/>
    <lineage>
        <taxon>Bacteria</taxon>
        <taxon>Pseudomonadati</taxon>
        <taxon>Pseudomonadota</taxon>
        <taxon>Alphaproteobacteria</taxon>
        <taxon>Caulobacterales</taxon>
        <taxon>Caulobacteraceae</taxon>
        <taxon>Brevundimonas</taxon>
    </lineage>
</organism>
<accession>A0A7W9C5X6</accession>
<dbReference type="EMBL" id="JACHOQ010000002">
    <property type="protein sequence ID" value="MBB5739711.1"/>
    <property type="molecule type" value="Genomic_DNA"/>
</dbReference>
<comment type="function">
    <text evidence="2">Antitoxin component of a type II toxin-antitoxin (TA) system.</text>
</comment>
<proteinExistence type="inferred from homology"/>
<evidence type="ECO:0000256" key="1">
    <source>
        <dbReference type="ARBA" id="ARBA00009981"/>
    </source>
</evidence>
<dbReference type="InterPro" id="IPR051416">
    <property type="entry name" value="phD-YefM_TA_antitoxins"/>
</dbReference>
<dbReference type="PANTHER" id="PTHR35377">
    <property type="entry name" value="ANTITOXIN VAPB49-RELATED-RELATED"/>
    <property type="match status" value="1"/>
</dbReference>
<dbReference type="Pfam" id="PF02604">
    <property type="entry name" value="PhdYeFM_antitox"/>
    <property type="match status" value="1"/>
</dbReference>
<dbReference type="InterPro" id="IPR036165">
    <property type="entry name" value="YefM-like_sf"/>
</dbReference>
<name>A0A7W9C5X6_9CAUL</name>
<dbReference type="RefSeq" id="WP_183215962.1">
    <property type="nucleotide sequence ID" value="NZ_CAJFZW010000005.1"/>
</dbReference>
<protein>
    <recommendedName>
        <fullName evidence="2">Antitoxin</fullName>
    </recommendedName>
</protein>
<evidence type="ECO:0000256" key="2">
    <source>
        <dbReference type="RuleBase" id="RU362080"/>
    </source>
</evidence>
<gene>
    <name evidence="3" type="ORF">GGQ93_001413</name>
</gene>
<dbReference type="AlphaFoldDB" id="A0A7W9C5X6"/>
<dbReference type="NCBIfam" id="TIGR01552">
    <property type="entry name" value="phd_fam"/>
    <property type="match status" value="1"/>
</dbReference>
<dbReference type="Gene3D" id="3.40.1620.10">
    <property type="entry name" value="YefM-like domain"/>
    <property type="match status" value="1"/>
</dbReference>
<dbReference type="InterPro" id="IPR006442">
    <property type="entry name" value="Antitoxin_Phd/YefM"/>
</dbReference>
<dbReference type="SUPFAM" id="SSF143120">
    <property type="entry name" value="YefM-like"/>
    <property type="match status" value="1"/>
</dbReference>
<sequence length="89" mass="9795">METVNVHEAKTHLSRLLDRAAKGETITIAKAGKPIAKLVPIEETPIDTSRRFGFMRGQIKVPDDFDTMGQAEIEAMIYGEGVHEGDEGQ</sequence>